<dbReference type="Gene3D" id="3.40.50.1240">
    <property type="entry name" value="Phosphoglycerate mutase-like"/>
    <property type="match status" value="1"/>
</dbReference>
<name>A0A895YAD1_9ACTN</name>
<dbReference type="Proteomes" id="UP000662857">
    <property type="component" value="Chromosome"/>
</dbReference>
<protein>
    <submittedName>
        <fullName evidence="1">Histidine phosphatase family protein</fullName>
    </submittedName>
</protein>
<dbReference type="AlphaFoldDB" id="A0A895YAD1"/>
<evidence type="ECO:0000313" key="2">
    <source>
        <dbReference type="Proteomes" id="UP000662857"/>
    </source>
</evidence>
<dbReference type="EMBL" id="CP070499">
    <property type="protein sequence ID" value="QSB14734.1"/>
    <property type="molecule type" value="Genomic_DNA"/>
</dbReference>
<dbReference type="PANTHER" id="PTHR47623">
    <property type="entry name" value="OS09G0287300 PROTEIN"/>
    <property type="match status" value="1"/>
</dbReference>
<dbReference type="Pfam" id="PF00300">
    <property type="entry name" value="His_Phos_1"/>
    <property type="match status" value="1"/>
</dbReference>
<evidence type="ECO:0000313" key="1">
    <source>
        <dbReference type="EMBL" id="QSB14734.1"/>
    </source>
</evidence>
<dbReference type="PANTHER" id="PTHR47623:SF1">
    <property type="entry name" value="OS09G0287300 PROTEIN"/>
    <property type="match status" value="1"/>
</dbReference>
<accession>A0A895YAD1</accession>
<dbReference type="InterPro" id="IPR029033">
    <property type="entry name" value="His_PPase_superfam"/>
</dbReference>
<dbReference type="SUPFAM" id="SSF53254">
    <property type="entry name" value="Phosphoglycerate mutase-like"/>
    <property type="match status" value="1"/>
</dbReference>
<organism evidence="1 2">
    <name type="scientific">Natronosporangium hydrolyticum</name>
    <dbReference type="NCBI Taxonomy" id="2811111"/>
    <lineage>
        <taxon>Bacteria</taxon>
        <taxon>Bacillati</taxon>
        <taxon>Actinomycetota</taxon>
        <taxon>Actinomycetes</taxon>
        <taxon>Micromonosporales</taxon>
        <taxon>Micromonosporaceae</taxon>
        <taxon>Natronosporangium</taxon>
    </lineage>
</organism>
<dbReference type="InterPro" id="IPR013078">
    <property type="entry name" value="His_Pase_superF_clade-1"/>
</dbReference>
<dbReference type="RefSeq" id="WP_239676888.1">
    <property type="nucleotide sequence ID" value="NZ_CP070499.1"/>
</dbReference>
<gene>
    <name evidence="1" type="ORF">JQS43_25330</name>
</gene>
<proteinExistence type="predicted"/>
<dbReference type="KEGG" id="nhy:JQS43_25330"/>
<dbReference type="SMART" id="SM00855">
    <property type="entry name" value="PGAM"/>
    <property type="match status" value="1"/>
</dbReference>
<reference evidence="1" key="1">
    <citation type="submission" date="2021-02" db="EMBL/GenBank/DDBJ databases">
        <title>Natrosporangium hydrolyticum gen. nov., sp. nov, a haloalkaliphilic actinobacterium from a soda solonchak soil.</title>
        <authorList>
            <person name="Sorokin D.Y."/>
            <person name="Khijniak T.V."/>
            <person name="Zakharycheva A.P."/>
            <person name="Boueva O.V."/>
            <person name="Ariskina E.V."/>
            <person name="Hahnke R.L."/>
            <person name="Bunk B."/>
            <person name="Sproer C."/>
            <person name="Schumann P."/>
            <person name="Evtushenko L.I."/>
            <person name="Kublanov I.V."/>
        </authorList>
    </citation>
    <scope>NUCLEOTIDE SEQUENCE</scope>
    <source>
        <strain evidence="1">DSM 106523</strain>
    </source>
</reference>
<keyword evidence="2" id="KW-1185">Reference proteome</keyword>
<dbReference type="CDD" id="cd07067">
    <property type="entry name" value="HP_PGM_like"/>
    <property type="match status" value="1"/>
</dbReference>
<sequence length="164" mass="17178">MTARRLVLLRHAKAENPVGTSDEDRPLSARGRADAHAAGGWLAANQPPELVLCSPAKRTRQTWHAVATGLGQVSPHVSYERRLYAGGLADALTLLQEVDDAVGSVLLIGHNPTLSQLAFDLAPEGPLDSDGLRTAGLALLEIPGGWGECAPGNARLTATHTARG</sequence>